<organism evidence="2 3">
    <name type="scientific">Halomonas eurihalina</name>
    <dbReference type="NCBI Taxonomy" id="42566"/>
    <lineage>
        <taxon>Bacteria</taxon>
        <taxon>Pseudomonadati</taxon>
        <taxon>Pseudomonadota</taxon>
        <taxon>Gammaproteobacteria</taxon>
        <taxon>Oceanospirillales</taxon>
        <taxon>Halomonadaceae</taxon>
        <taxon>Halomonas</taxon>
    </lineage>
</organism>
<keyword evidence="3" id="KW-1185">Reference proteome</keyword>
<dbReference type="Pfam" id="PF04233">
    <property type="entry name" value="Phage_Mu_F"/>
    <property type="match status" value="1"/>
</dbReference>
<reference evidence="2 3" key="1">
    <citation type="submission" date="2019-08" db="EMBL/GenBank/DDBJ databases">
        <title>Draft Genome Sequence of Halomonas eurihalina Isolated from Preserved Hide-surface.</title>
        <authorList>
            <person name="Hussain S.A."/>
            <person name="Xu A."/>
            <person name="Sarker M."/>
            <person name="Sommers C."/>
        </authorList>
    </citation>
    <scope>NUCLEOTIDE SEQUENCE [LARGE SCALE GENOMIC DNA]</scope>
    <source>
        <strain evidence="2 3">MS1</strain>
    </source>
</reference>
<dbReference type="OrthoDB" id="9813502at2"/>
<comment type="caution">
    <text evidence="2">The sequence shown here is derived from an EMBL/GenBank/DDBJ whole genome shotgun (WGS) entry which is preliminary data.</text>
</comment>
<evidence type="ECO:0000313" key="2">
    <source>
        <dbReference type="EMBL" id="TZG41545.1"/>
    </source>
</evidence>
<dbReference type="AlphaFoldDB" id="A0A5D9DFV2"/>
<proteinExistence type="predicted"/>
<evidence type="ECO:0000313" key="3">
    <source>
        <dbReference type="Proteomes" id="UP000324260"/>
    </source>
</evidence>
<sequence length="388" mass="44114">MAPINATFRRSFDEQVAFFRQKLNLPTERWDDLTRDQHDRAFVVASATKADLVADLRSAVDDAIANGQSLGEFRKQFRETVARHGWTGWTGEGSKAGTAWRTRVIYKTNMDTSYMAGRWAQMTDPDVMRARPYWRYVHNTVENPRVQHRRWDNLVLPAGDPWFERHYPPNGWGCNCGVETMSRRQLERSGRDGPDAAPDDEMVEHVNNATGEVAEVPKGVQPGWDYAPGKSATETAIAARLNRLDSLEANVARHNVQELVGSDLFARFFAGDVPGEFPIAVVPPAEREILGADSPTVLLSQASLAEHIKRHPEIGLADYRRVQKLLDRGEVYRRDGEDGRLIYLTVEGVTYRAALKRTRDGRKHYFLTLFKVREAEADRVRNKAERLR</sequence>
<dbReference type="Proteomes" id="UP000324260">
    <property type="component" value="Unassembled WGS sequence"/>
</dbReference>
<evidence type="ECO:0000259" key="1">
    <source>
        <dbReference type="Pfam" id="PF04233"/>
    </source>
</evidence>
<dbReference type="EMBL" id="VTPU01000001">
    <property type="protein sequence ID" value="TZG41545.1"/>
    <property type="molecule type" value="Genomic_DNA"/>
</dbReference>
<dbReference type="InterPro" id="IPR006528">
    <property type="entry name" value="Phage_head_morphogenesis_dom"/>
</dbReference>
<gene>
    <name evidence="2" type="ORF">FZZ93_02465</name>
</gene>
<accession>A0A5D9DFV2</accession>
<name>A0A5D9DFV2_HALER</name>
<protein>
    <recommendedName>
        <fullName evidence="1">Phage head morphogenesis domain-containing protein</fullName>
    </recommendedName>
</protein>
<feature type="domain" description="Phage head morphogenesis" evidence="1">
    <location>
        <begin position="56"/>
        <end position="178"/>
    </location>
</feature>
<dbReference type="RefSeq" id="WP_149320736.1">
    <property type="nucleotide sequence ID" value="NZ_JARWAH010000001.1"/>
</dbReference>